<sequence length="57" mass="6065">MTYVRITQLTPGFGGNLGSFKMNLIPCAPLAISSREDRARKLAATSNVPVTEAKSLA</sequence>
<reference evidence="2" key="1">
    <citation type="submission" date="2014-09" db="EMBL/GenBank/DDBJ databases">
        <authorList>
            <person name="Sharma Rahul"/>
            <person name="Thines Marco"/>
        </authorList>
    </citation>
    <scope>NUCLEOTIDE SEQUENCE [LARGE SCALE GENOMIC DNA]</scope>
</reference>
<dbReference type="Proteomes" id="UP000054928">
    <property type="component" value="Unassembled WGS sequence"/>
</dbReference>
<dbReference type="RefSeq" id="XP_024580408.1">
    <property type="nucleotide sequence ID" value="XM_024730097.1"/>
</dbReference>
<name>A0A0P1ARV7_PLAHL</name>
<evidence type="ECO:0000313" key="2">
    <source>
        <dbReference type="Proteomes" id="UP000054928"/>
    </source>
</evidence>
<keyword evidence="2" id="KW-1185">Reference proteome</keyword>
<protein>
    <submittedName>
        <fullName evidence="1">Uncharacterized protein</fullName>
    </submittedName>
</protein>
<dbReference type="GeneID" id="36409364"/>
<accession>A0A0P1ARV7</accession>
<evidence type="ECO:0000313" key="1">
    <source>
        <dbReference type="EMBL" id="CEG44039.1"/>
    </source>
</evidence>
<proteinExistence type="predicted"/>
<organism evidence="1 2">
    <name type="scientific">Plasmopara halstedii</name>
    <name type="common">Downy mildew of sunflower</name>
    <dbReference type="NCBI Taxonomy" id="4781"/>
    <lineage>
        <taxon>Eukaryota</taxon>
        <taxon>Sar</taxon>
        <taxon>Stramenopiles</taxon>
        <taxon>Oomycota</taxon>
        <taxon>Peronosporomycetes</taxon>
        <taxon>Peronosporales</taxon>
        <taxon>Peronosporaceae</taxon>
        <taxon>Plasmopara</taxon>
    </lineage>
</organism>
<dbReference type="EMBL" id="CCYD01000810">
    <property type="protein sequence ID" value="CEG44039.1"/>
    <property type="molecule type" value="Genomic_DNA"/>
</dbReference>
<dbReference type="AlphaFoldDB" id="A0A0P1ARV7"/>